<keyword evidence="7" id="KW-0963">Cytoplasm</keyword>
<dbReference type="OrthoDB" id="6108at2759"/>
<dbReference type="EC" id="2.3.2.27" evidence="5 15"/>
<dbReference type="GO" id="GO:1990112">
    <property type="term" value="C:RQC complex"/>
    <property type="evidence" value="ECO:0007669"/>
    <property type="project" value="UniProtKB-UniRule"/>
</dbReference>
<comment type="subcellular location">
    <subcellularLocation>
        <location evidence="2">Cytoplasm</location>
        <location evidence="2">Cytosol</location>
    </subcellularLocation>
</comment>
<dbReference type="Gene3D" id="1.25.10.10">
    <property type="entry name" value="Leucine-rich Repeat Variant"/>
    <property type="match status" value="1"/>
</dbReference>
<keyword evidence="10" id="KW-0677">Repeat</keyword>
<comment type="function">
    <text evidence="15">E3 ubiquitin-protein ligase. Component of the ribosome quality control complex (RQC), a ribosome-associated complex that mediates ubiquitination and extraction of incompletely synthesized nascent chains for proteasomal degradation.</text>
</comment>
<dbReference type="SMART" id="SM00744">
    <property type="entry name" value="RINGv"/>
    <property type="match status" value="1"/>
</dbReference>
<dbReference type="CDD" id="cd16491">
    <property type="entry name" value="RING-CH-C4HC3_LTN1"/>
    <property type="match status" value="1"/>
</dbReference>
<comment type="pathway">
    <text evidence="3 15">Protein modification; protein ubiquitination.</text>
</comment>
<keyword evidence="12 15" id="KW-0833">Ubl conjugation pathway</keyword>
<protein>
    <recommendedName>
        <fullName evidence="6 15">E3 ubiquitin-protein ligase listerin</fullName>
        <ecNumber evidence="5 15">2.3.2.27</ecNumber>
    </recommendedName>
    <alternativeName>
        <fullName evidence="15">RING-type E3 ubiquitin transferase listerin</fullName>
    </alternativeName>
</protein>
<comment type="subunit">
    <text evidence="15">Component of the ribosome quality control complex (RQC).</text>
</comment>
<dbReference type="Pfam" id="PF13639">
    <property type="entry name" value="zf-RING_2"/>
    <property type="match status" value="1"/>
</dbReference>
<dbReference type="SUPFAM" id="SSF48371">
    <property type="entry name" value="ARM repeat"/>
    <property type="match status" value="1"/>
</dbReference>
<dbReference type="PANTHER" id="PTHR12389">
    <property type="entry name" value="ZINC FINGER PROTEIN 294"/>
    <property type="match status" value="1"/>
</dbReference>
<dbReference type="InterPro" id="IPR011016">
    <property type="entry name" value="Znf_RING-CH"/>
</dbReference>
<dbReference type="InterPro" id="IPR054477">
    <property type="entry name" value="LTN1_E3_ligase_6th"/>
</dbReference>
<dbReference type="InterPro" id="IPR054476">
    <property type="entry name" value="Ltn1_N"/>
</dbReference>
<comment type="catalytic activity">
    <reaction evidence="1 15">
        <text>S-ubiquitinyl-[E2 ubiquitin-conjugating enzyme]-L-cysteine + [acceptor protein]-L-lysine = [E2 ubiquitin-conjugating enzyme]-L-cysteine + N(6)-ubiquitinyl-[acceptor protein]-L-lysine.</text>
        <dbReference type="EC" id="2.3.2.27"/>
    </reaction>
</comment>
<dbReference type="InterPro" id="IPR016024">
    <property type="entry name" value="ARM-type_fold"/>
</dbReference>
<proteinExistence type="inferred from homology"/>
<evidence type="ECO:0000256" key="1">
    <source>
        <dbReference type="ARBA" id="ARBA00000900"/>
    </source>
</evidence>
<keyword evidence="13 15" id="KW-0862">Zinc</keyword>
<dbReference type="Proteomes" id="UP000327013">
    <property type="component" value="Unassembled WGS sequence"/>
</dbReference>
<reference evidence="18 19" key="1">
    <citation type="submission" date="2019-06" db="EMBL/GenBank/DDBJ databases">
        <title>A chromosomal-level reference genome of Carpinus fangiana (Coryloideae, Betulaceae).</title>
        <authorList>
            <person name="Yang X."/>
            <person name="Wang Z."/>
            <person name="Zhang L."/>
            <person name="Hao G."/>
            <person name="Liu J."/>
            <person name="Yang Y."/>
        </authorList>
    </citation>
    <scope>NUCLEOTIDE SEQUENCE [LARGE SCALE GENOMIC DNA]</scope>
    <source>
        <strain evidence="18">Cfa_2016G</strain>
        <tissue evidence="18">Leaf</tissue>
    </source>
</reference>
<comment type="caution">
    <text evidence="18">The sequence shown here is derived from an EMBL/GenBank/DDBJ whole genome shotgun (WGS) entry which is preliminary data.</text>
</comment>
<evidence type="ECO:0000256" key="10">
    <source>
        <dbReference type="ARBA" id="ARBA00022737"/>
    </source>
</evidence>
<organism evidence="18 19">
    <name type="scientific">Carpinus fangiana</name>
    <dbReference type="NCBI Taxonomy" id="176857"/>
    <lineage>
        <taxon>Eukaryota</taxon>
        <taxon>Viridiplantae</taxon>
        <taxon>Streptophyta</taxon>
        <taxon>Embryophyta</taxon>
        <taxon>Tracheophyta</taxon>
        <taxon>Spermatophyta</taxon>
        <taxon>Magnoliopsida</taxon>
        <taxon>eudicotyledons</taxon>
        <taxon>Gunneridae</taxon>
        <taxon>Pentapetalae</taxon>
        <taxon>rosids</taxon>
        <taxon>fabids</taxon>
        <taxon>Fagales</taxon>
        <taxon>Betulaceae</taxon>
        <taxon>Carpinus</taxon>
    </lineage>
</organism>
<dbReference type="InterPro" id="IPR054478">
    <property type="entry name" value="LTN1_UBC"/>
</dbReference>
<dbReference type="Gene3D" id="3.30.40.10">
    <property type="entry name" value="Zinc/RING finger domain, C3HC4 (zinc finger)"/>
    <property type="match status" value="1"/>
</dbReference>
<dbReference type="PANTHER" id="PTHR12389:SF0">
    <property type="entry name" value="E3 UBIQUITIN-PROTEIN LIGASE LISTERIN"/>
    <property type="match status" value="1"/>
</dbReference>
<dbReference type="GO" id="GO:0016567">
    <property type="term" value="P:protein ubiquitination"/>
    <property type="evidence" value="ECO:0007669"/>
    <property type="project" value="UniProtKB-UniPathway"/>
</dbReference>
<dbReference type="InterPro" id="IPR039804">
    <property type="entry name" value="RING-CH-C4HC3_LTN1"/>
</dbReference>
<dbReference type="GO" id="GO:1990116">
    <property type="term" value="P:ribosome-associated ubiquitin-dependent protein catabolic process"/>
    <property type="evidence" value="ECO:0007669"/>
    <property type="project" value="UniProtKB-UniRule"/>
</dbReference>
<keyword evidence="9 15" id="KW-0479">Metal-binding</keyword>
<dbReference type="GO" id="GO:0008270">
    <property type="term" value="F:zinc ion binding"/>
    <property type="evidence" value="ECO:0007669"/>
    <property type="project" value="UniProtKB-KW"/>
</dbReference>
<dbReference type="Pfam" id="PF22958">
    <property type="entry name" value="Ltn1_1st"/>
    <property type="match status" value="1"/>
</dbReference>
<dbReference type="InterPro" id="IPR001841">
    <property type="entry name" value="Znf_RING"/>
</dbReference>
<gene>
    <name evidence="18" type="ORF">FH972_022932</name>
</gene>
<evidence type="ECO:0000256" key="8">
    <source>
        <dbReference type="ARBA" id="ARBA00022679"/>
    </source>
</evidence>
<accession>A0A5N6KU68</accession>
<evidence type="ECO:0000256" key="2">
    <source>
        <dbReference type="ARBA" id="ARBA00004514"/>
    </source>
</evidence>
<evidence type="ECO:0000256" key="7">
    <source>
        <dbReference type="ARBA" id="ARBA00022490"/>
    </source>
</evidence>
<dbReference type="GO" id="GO:0072344">
    <property type="term" value="P:rescue of stalled ribosome"/>
    <property type="evidence" value="ECO:0007669"/>
    <property type="project" value="UniProtKB-UniRule"/>
</dbReference>
<feature type="region of interest" description="Disordered" evidence="16">
    <location>
        <begin position="1"/>
        <end position="40"/>
    </location>
</feature>
<evidence type="ECO:0000256" key="6">
    <source>
        <dbReference type="ARBA" id="ARBA00017157"/>
    </source>
</evidence>
<dbReference type="Pfam" id="PF23009">
    <property type="entry name" value="UBC_like"/>
    <property type="match status" value="1"/>
</dbReference>
<evidence type="ECO:0000256" key="9">
    <source>
        <dbReference type="ARBA" id="ARBA00022723"/>
    </source>
</evidence>
<keyword evidence="8 15" id="KW-0808">Transferase</keyword>
<dbReference type="SUPFAM" id="SSF57850">
    <property type="entry name" value="RING/U-box"/>
    <property type="match status" value="1"/>
</dbReference>
<keyword evidence="19" id="KW-1185">Reference proteome</keyword>
<dbReference type="GO" id="GO:0061630">
    <property type="term" value="F:ubiquitin protein ligase activity"/>
    <property type="evidence" value="ECO:0007669"/>
    <property type="project" value="UniProtKB-UniRule"/>
</dbReference>
<dbReference type="UniPathway" id="UPA00143"/>
<evidence type="ECO:0000256" key="15">
    <source>
        <dbReference type="RuleBase" id="RU367090"/>
    </source>
</evidence>
<evidence type="ECO:0000313" key="18">
    <source>
        <dbReference type="EMBL" id="KAB8345877.1"/>
    </source>
</evidence>
<feature type="domain" description="RING-type" evidence="17">
    <location>
        <begin position="1582"/>
        <end position="1628"/>
    </location>
</feature>
<dbReference type="SMART" id="SM01197">
    <property type="entry name" value="FANCL_C"/>
    <property type="match status" value="1"/>
</dbReference>
<sequence length="1634" mass="180515">MSKKQFKAPASSSRVGFGQPSNPFGASSSSSPAFGSGGSPLSYLAEQPDLAPVSDPNVVVSFKNLSKKDSTTKAKALEELQSWITAKHNAGEPVENAFLDAWVKVYPRISIDVSRRVRQLAHTVHGQTCISAGKRVARHMPAVVGAWLAGLHDSDKVVARAAQDAFQQVFSSPEKQANLSKIYQSSIVSFARDAVLKESPSSLSDERTTSKEDSEAKYNRVISGNIFVINDLLIKLDPAEIEKCRDTYDQIFAEKTLWAFISSKDVQLRRSIMRLFRTCIEKHQHFVTPYVTLLKEAFLSKATLRHQTGSSVEFTETLVVLARSIPSFWEDYGKTSVFDRVESYLKQGSQSGPAHFWDRIAILFSTMPTQGLDLDADRAQKILESLQTGIIRKDELRSSLESAWSCYFTIADQLVQRIDPDGRLVVLQNMVLPIVRQAVRPNQEDAAWFISGPKAIAIAAKALSITDFEQVASESWVNMAIDIVERVQTSLPEQSKDYITSQDAVRTEVEKWFALQKHALSITAFEPLVDSTTYLILNKACEQVKTRNGKPYGAAAAINAALVNIGSFINAKERLRDLIASFVASHIHDEISTPSGPFLISILYYCQDFAEFENAWSQTLKVILHATDEQWRDQTLRRFLDPKQLPSGFKLAVQSEDLQHFVLEQVHRSVNGVESYPLFVANSSSSSFLSDTTRDQALADLTANLHIEGHSTSALAGLDAIVKGNKQLLKPYLTSPDGAQLIQNLLRSMDSKDVHEAEVAATINTSIQAILSTTSGPTNSIESMLAVIEQGLYDAGSNSVSIHTLADEASKLVSTRNDIEAVAKFLPDADKWLEALAPFATASIPRSLAITNSLGGSLYLVGNDEFSASSASVKVSRDSDGFPVALRIAFYLLKVFGQQDVQTNISKEAFQKIYSAFGLAVQLASDELSLAGANGLWKSRDVDTDEEMTEFVSAGQRLLKEWVKSKGKDSIEKVDAACQFIKSKCLGTGPLSFHMSRLLANTVSTVLDEGKVPNSLVASDLDTELKELRKDGNIILLTAYMTAYSTLASNSTYLSRTCNEIIANLTGLDVETESGDALKQLVILNAILKDYDHLIETIAKQRLIFYIKHVVPWLESTSIHASLKSELCKSLVLLLPAMADIYGEHWQNQIDGIMHIWSNLPSESSVDATLPLYQSTLKLFNVLGSLVSDEDTNEDLKDAWKEAGESLSDALLSLLVNLAAGSDVDNQPLRVVNELLARQISAAPPRKIGRLDELYGLMVAESSAVQRTAYDILHRQIPLAQEQISLDAALDNKIARLPEELLSLILESPPVSYDSASFERAMPPAIRTYLSSWLLVFDHFRRVVSVPLIIKLPEDTNTDLSKSDKVKSDYSDHLKDGGHLDTLLLFIFTFLGHASGRPIDASKFDVATYGFDLQESPTKDVQWLLSHLYFLCLQYLPSLTKAWWLDSKSRQIRVNVESWTEKYISPHIISTTLDAVAQWAAKEDATSDEAFIIKVNQRAREVRASKEIDDQLLTISINLPPTFPLGQAVVESVSRVAVDEKKWNSWLLNCTGVIAFSNNSLIDGIIAFRRNVNGALKGQTECAICYSLVSGEKQLPTKKCGTCKNAFHGSCLYRWFKSSNSSSCPLCRTSFNYS</sequence>
<dbReference type="PROSITE" id="PS50089">
    <property type="entry name" value="ZF_RING_2"/>
    <property type="match status" value="1"/>
</dbReference>
<keyword evidence="11 14" id="KW-0863">Zinc-finger</keyword>
<dbReference type="GO" id="GO:0043023">
    <property type="term" value="F:ribosomal large subunit binding"/>
    <property type="evidence" value="ECO:0007669"/>
    <property type="project" value="TreeGrafter"/>
</dbReference>
<evidence type="ECO:0000256" key="16">
    <source>
        <dbReference type="SAM" id="MobiDB-lite"/>
    </source>
</evidence>
<evidence type="ECO:0000259" key="17">
    <source>
        <dbReference type="PROSITE" id="PS50089"/>
    </source>
</evidence>
<feature type="compositionally biased region" description="Low complexity" evidence="16">
    <location>
        <begin position="20"/>
        <end position="40"/>
    </location>
</feature>
<evidence type="ECO:0000256" key="12">
    <source>
        <dbReference type="ARBA" id="ARBA00022786"/>
    </source>
</evidence>
<dbReference type="EMBL" id="VIBQ01000013">
    <property type="protein sequence ID" value="KAB8345877.1"/>
    <property type="molecule type" value="Genomic_DNA"/>
</dbReference>
<evidence type="ECO:0000256" key="3">
    <source>
        <dbReference type="ARBA" id="ARBA00004906"/>
    </source>
</evidence>
<dbReference type="SMART" id="SM00184">
    <property type="entry name" value="RING"/>
    <property type="match status" value="1"/>
</dbReference>
<dbReference type="Pfam" id="PF22999">
    <property type="entry name" value="LTN1_E3_ligase_6th"/>
    <property type="match status" value="1"/>
</dbReference>
<evidence type="ECO:0000256" key="5">
    <source>
        <dbReference type="ARBA" id="ARBA00012483"/>
    </source>
</evidence>
<comment type="similarity">
    <text evidence="4 15">Belongs to the LTN1 family.</text>
</comment>
<dbReference type="InterPro" id="IPR039795">
    <property type="entry name" value="LTN1/Rkr1"/>
</dbReference>
<evidence type="ECO:0000256" key="13">
    <source>
        <dbReference type="ARBA" id="ARBA00022833"/>
    </source>
</evidence>
<evidence type="ECO:0000256" key="11">
    <source>
        <dbReference type="ARBA" id="ARBA00022771"/>
    </source>
</evidence>
<dbReference type="GO" id="GO:0005829">
    <property type="term" value="C:cytosol"/>
    <property type="evidence" value="ECO:0007669"/>
    <property type="project" value="UniProtKB-SubCell"/>
</dbReference>
<dbReference type="InterPro" id="IPR011989">
    <property type="entry name" value="ARM-like"/>
</dbReference>
<evidence type="ECO:0000256" key="4">
    <source>
        <dbReference type="ARBA" id="ARBA00007997"/>
    </source>
</evidence>
<name>A0A5N6KU68_9ROSI</name>
<evidence type="ECO:0000256" key="14">
    <source>
        <dbReference type="PROSITE-ProRule" id="PRU00175"/>
    </source>
</evidence>
<dbReference type="InterPro" id="IPR013083">
    <property type="entry name" value="Znf_RING/FYVE/PHD"/>
</dbReference>
<evidence type="ECO:0000313" key="19">
    <source>
        <dbReference type="Proteomes" id="UP000327013"/>
    </source>
</evidence>
<dbReference type="FunFam" id="3.30.40.10:FF:000038">
    <property type="entry name" value="E3 ubiquitin-protein ligase listerin"/>
    <property type="match status" value="1"/>
</dbReference>